<name>A0A6L6QGR9_9BURK</name>
<dbReference type="AlphaFoldDB" id="A0A6L6QGR9"/>
<evidence type="ECO:0000313" key="4">
    <source>
        <dbReference type="Proteomes" id="UP000472320"/>
    </source>
</evidence>
<evidence type="ECO:0000256" key="2">
    <source>
        <dbReference type="SAM" id="SignalP"/>
    </source>
</evidence>
<sequence>MLSWWVRWLLIATVGLSASMYAMDTVRVASTLPVPPPIQPKEAKANEKKPANAVAKASQMDKVADALEGH</sequence>
<dbReference type="EMBL" id="WNKX01000008">
    <property type="protein sequence ID" value="MTW11572.1"/>
    <property type="molecule type" value="Genomic_DNA"/>
</dbReference>
<proteinExistence type="predicted"/>
<dbReference type="Proteomes" id="UP000472320">
    <property type="component" value="Unassembled WGS sequence"/>
</dbReference>
<gene>
    <name evidence="3" type="ORF">GM658_13285</name>
</gene>
<accession>A0A6L6QGR9</accession>
<comment type="caution">
    <text evidence="3">The sequence shown here is derived from an EMBL/GenBank/DDBJ whole genome shotgun (WGS) entry which is preliminary data.</text>
</comment>
<feature type="compositionally biased region" description="Basic and acidic residues" evidence="1">
    <location>
        <begin position="41"/>
        <end position="50"/>
    </location>
</feature>
<evidence type="ECO:0000313" key="3">
    <source>
        <dbReference type="EMBL" id="MTW11572.1"/>
    </source>
</evidence>
<keyword evidence="2" id="KW-0732">Signal</keyword>
<feature type="chain" id="PRO_5026907868" evidence="2">
    <location>
        <begin position="23"/>
        <end position="70"/>
    </location>
</feature>
<keyword evidence="4" id="KW-1185">Reference proteome</keyword>
<evidence type="ECO:0000256" key="1">
    <source>
        <dbReference type="SAM" id="MobiDB-lite"/>
    </source>
</evidence>
<protein>
    <submittedName>
        <fullName evidence="3">Uncharacterized protein</fullName>
    </submittedName>
</protein>
<feature type="signal peptide" evidence="2">
    <location>
        <begin position="1"/>
        <end position="22"/>
    </location>
</feature>
<organism evidence="3 4">
    <name type="scientific">Massilia eburnea</name>
    <dbReference type="NCBI Taxonomy" id="1776165"/>
    <lineage>
        <taxon>Bacteria</taxon>
        <taxon>Pseudomonadati</taxon>
        <taxon>Pseudomonadota</taxon>
        <taxon>Betaproteobacteria</taxon>
        <taxon>Burkholderiales</taxon>
        <taxon>Oxalobacteraceae</taxon>
        <taxon>Telluria group</taxon>
        <taxon>Massilia</taxon>
    </lineage>
</organism>
<feature type="region of interest" description="Disordered" evidence="1">
    <location>
        <begin position="37"/>
        <end position="59"/>
    </location>
</feature>
<reference evidence="3 4" key="1">
    <citation type="submission" date="2019-11" db="EMBL/GenBank/DDBJ databases">
        <title>Type strains purchased from KCTC, JCM and DSMZ.</title>
        <authorList>
            <person name="Lu H."/>
        </authorList>
    </citation>
    <scope>NUCLEOTIDE SEQUENCE [LARGE SCALE GENOMIC DNA]</scope>
    <source>
        <strain evidence="3 4">JCM 31587</strain>
    </source>
</reference>
<dbReference type="RefSeq" id="WP_155454518.1">
    <property type="nucleotide sequence ID" value="NZ_WNKX01000008.1"/>
</dbReference>
<dbReference type="OrthoDB" id="8780747at2"/>